<keyword evidence="1" id="KW-1188">Viral release from host cell</keyword>
<dbReference type="InterPro" id="IPR005335">
    <property type="entry name" value="Terminase_ssu"/>
</dbReference>
<dbReference type="Gene3D" id="1.10.10.1400">
    <property type="entry name" value="Terminase, small subunit, N-terminal DNA-binding domain, HTH motif"/>
    <property type="match status" value="1"/>
</dbReference>
<keyword evidence="3" id="KW-0175">Coiled coil</keyword>
<dbReference type="GO" id="GO:0051276">
    <property type="term" value="P:chromosome organization"/>
    <property type="evidence" value="ECO:0007669"/>
    <property type="project" value="InterPro"/>
</dbReference>
<reference evidence="4 5" key="1">
    <citation type="submission" date="2017-06" db="EMBL/GenBank/DDBJ databases">
        <title>Draft Genome Sequence of Bacillus sp Strain 36R Isolated from saline sediment at Atanasia, Sonora, Mexico.</title>
        <authorList>
            <person name="Sanchez Diaz R."/>
            <person name="Quiroz Macias M.E."/>
            <person name="Ibarra Gamez J.C."/>
            <person name="Enciso Ibarra J."/>
            <person name="Gomez Gil B."/>
            <person name="Galaviz Silva L."/>
        </authorList>
    </citation>
    <scope>NUCLEOTIDE SEQUENCE [LARGE SCALE GENOMIC DNA]</scope>
    <source>
        <strain evidence="4 5">36R_ATNSAL</strain>
    </source>
</reference>
<sequence>MTPKQKRFVDEYLIDLNATQAYIRAGYKANSEAVAGVEGHKLLKNPKIEKAISEAMEKRSKRTNITADRVLYQLAKFAFADIRDLMTWDEETGRITLLPPDQIDGSIITELTQTVTEVPYGEELMADKITTKVKRGDPLKALELIGKHLGMFDPKNAHIDELSKAQVEKMKAETELTKERIKLLKGDKGDTALIANVAELFKAVNKGEDDEN</sequence>
<evidence type="ECO:0000313" key="5">
    <source>
        <dbReference type="Proteomes" id="UP000228754"/>
    </source>
</evidence>
<proteinExistence type="predicted"/>
<evidence type="ECO:0000313" key="4">
    <source>
        <dbReference type="EMBL" id="PCK17738.1"/>
    </source>
</evidence>
<feature type="coiled-coil region" evidence="3">
    <location>
        <begin position="155"/>
        <end position="182"/>
    </location>
</feature>
<dbReference type="PANTHER" id="PTHR41328:SF2">
    <property type="entry name" value="TERMINASE SMALL SUBUNIT"/>
    <property type="match status" value="1"/>
</dbReference>
<dbReference type="Proteomes" id="UP000228754">
    <property type="component" value="Unassembled WGS sequence"/>
</dbReference>
<dbReference type="EMBL" id="NKHG01000134">
    <property type="protein sequence ID" value="PCK17738.1"/>
    <property type="molecule type" value="Genomic_DNA"/>
</dbReference>
<dbReference type="AlphaFoldDB" id="A0A2A5IK81"/>
<dbReference type="Pfam" id="PF03592">
    <property type="entry name" value="Terminase_2"/>
    <property type="match status" value="1"/>
</dbReference>
<evidence type="ECO:0000256" key="1">
    <source>
        <dbReference type="ARBA" id="ARBA00022612"/>
    </source>
</evidence>
<dbReference type="InterPro" id="IPR052404">
    <property type="entry name" value="SPP1-like_terminase"/>
</dbReference>
<dbReference type="InterPro" id="IPR038713">
    <property type="entry name" value="Terminase_Gp1_N_sf"/>
</dbReference>
<evidence type="ECO:0000256" key="2">
    <source>
        <dbReference type="ARBA" id="ARBA00023219"/>
    </source>
</evidence>
<name>A0A2A5IK81_BACPU</name>
<protein>
    <submittedName>
        <fullName evidence="4">Terminase small subunit</fullName>
    </submittedName>
</protein>
<accession>A0A2A5IK81</accession>
<organism evidence="4 5">
    <name type="scientific">Bacillus pumilus</name>
    <name type="common">Bacillus mesentericus</name>
    <dbReference type="NCBI Taxonomy" id="1408"/>
    <lineage>
        <taxon>Bacteria</taxon>
        <taxon>Bacillati</taxon>
        <taxon>Bacillota</taxon>
        <taxon>Bacilli</taxon>
        <taxon>Bacillales</taxon>
        <taxon>Bacillaceae</taxon>
        <taxon>Bacillus</taxon>
    </lineage>
</organism>
<dbReference type="PANTHER" id="PTHR41328">
    <property type="entry name" value="TERMINASE SMALL SUBUNIT-RELATED"/>
    <property type="match status" value="1"/>
</dbReference>
<keyword evidence="2" id="KW-0231">Viral genome packaging</keyword>
<gene>
    <name evidence="4" type="ORF">CEY02_19595</name>
</gene>
<dbReference type="OrthoDB" id="7358785at2"/>
<comment type="caution">
    <text evidence="4">The sequence shown here is derived from an EMBL/GenBank/DDBJ whole genome shotgun (WGS) entry which is preliminary data.</text>
</comment>
<evidence type="ECO:0000256" key="3">
    <source>
        <dbReference type="SAM" id="Coils"/>
    </source>
</evidence>